<keyword evidence="3" id="KW-0966">Cell projection</keyword>
<dbReference type="PANTHER" id="PTHR23116">
    <property type="entry name" value="PDZ DOMAIN CONTAINING WHIRLIN AND HARMONIN-RELATED"/>
    <property type="match status" value="1"/>
</dbReference>
<gene>
    <name evidence="6" type="ORF">OXX778_LOCUS9235</name>
</gene>
<dbReference type="OrthoDB" id="10029564at2759"/>
<comment type="caution">
    <text evidence="6">The sequence shown here is derived from an EMBL/GenBank/DDBJ whole genome shotgun (WGS) entry which is preliminary data.</text>
</comment>
<reference evidence="6" key="1">
    <citation type="submission" date="2021-02" db="EMBL/GenBank/DDBJ databases">
        <authorList>
            <person name="Nowell W R."/>
        </authorList>
    </citation>
    <scope>NUCLEOTIDE SEQUENCE</scope>
    <source>
        <strain evidence="6">Ploen Becks lab</strain>
    </source>
</reference>
<dbReference type="SMART" id="SM00228">
    <property type="entry name" value="PDZ"/>
    <property type="match status" value="2"/>
</dbReference>
<comment type="subcellular location">
    <subcellularLocation>
        <location evidence="1">Cell projection</location>
    </subcellularLocation>
</comment>
<accession>A0A813W7B3</accession>
<dbReference type="GO" id="GO:0032426">
    <property type="term" value="C:stereocilium tip"/>
    <property type="evidence" value="ECO:0007669"/>
    <property type="project" value="TreeGrafter"/>
</dbReference>
<dbReference type="PROSITE" id="PS50106">
    <property type="entry name" value="PDZ"/>
    <property type="match status" value="2"/>
</dbReference>
<dbReference type="GO" id="GO:0005886">
    <property type="term" value="C:plasma membrane"/>
    <property type="evidence" value="ECO:0007669"/>
    <property type="project" value="TreeGrafter"/>
</dbReference>
<dbReference type="GO" id="GO:0002142">
    <property type="term" value="C:stereocilia ankle link complex"/>
    <property type="evidence" value="ECO:0007669"/>
    <property type="project" value="TreeGrafter"/>
</dbReference>
<dbReference type="EMBL" id="CAJNOC010001346">
    <property type="protein sequence ID" value="CAF0856784.1"/>
    <property type="molecule type" value="Genomic_DNA"/>
</dbReference>
<evidence type="ECO:0000313" key="7">
    <source>
        <dbReference type="Proteomes" id="UP000663879"/>
    </source>
</evidence>
<dbReference type="Gene3D" id="2.30.42.10">
    <property type="match status" value="2"/>
</dbReference>
<dbReference type="InterPro" id="IPR051844">
    <property type="entry name" value="USH2_Complex_Protein"/>
</dbReference>
<dbReference type="SUPFAM" id="SSF50156">
    <property type="entry name" value="PDZ domain-like"/>
    <property type="match status" value="2"/>
</dbReference>
<proteinExistence type="predicted"/>
<feature type="domain" description="PDZ" evidence="5">
    <location>
        <begin position="110"/>
        <end position="193"/>
    </location>
</feature>
<evidence type="ECO:0000313" key="6">
    <source>
        <dbReference type="EMBL" id="CAF0856784.1"/>
    </source>
</evidence>
<name>A0A813W7B3_9BILA</name>
<dbReference type="GO" id="GO:0005929">
    <property type="term" value="C:cilium"/>
    <property type="evidence" value="ECO:0007669"/>
    <property type="project" value="TreeGrafter"/>
</dbReference>
<sequence length="538" mass="62412">MSCQKEKILEFNLEKGENIFGICIKGGDDKPIGIYISDIEKFSVADLAGLKVYDLILSVNQYDFTKLKIQEAIHILSSIKSARIVVKRSSENLISKPFHRKKLNNFNYEFIRIQRSDPSIRFGFTINFVIEEKKRNKFIVTSILNDSLAGLTNLKIGDEILVVNNKKVRTLDDFYKTLQVFKTVLDLKMIIRRISFLSESLTSGMKYKNDRKSNSINDLDATHKEISKKETGLDAISVQNISKKRIPKLNKAINNISTLRSKSEQNEKDEKFPNYSPIYSKSNQKNKEHIYDNNFSLKEKKQSKSNDELACKNSSDWSIPFLESYYLMDMDDMVSQGENLRLKKVSSDYNFTRYELSKSKEAVKKFSVDKKEKFLRDNTKKNCKFNENIEGSHRELSSNMKIENQSISELNKSETYCILPIEIELRSEFESSFNIESETIIAEKVLDKNLDIYNYSYDETIENTSRTYDSYKTKVLPHSIEYTPDGLIQINLTKQHDKSGLKFKLDETTGFFRISGLENNFKAQNSDLIQVKHFFLNN</sequence>
<dbReference type="Pfam" id="PF00595">
    <property type="entry name" value="PDZ"/>
    <property type="match status" value="2"/>
</dbReference>
<dbReference type="InterPro" id="IPR036034">
    <property type="entry name" value="PDZ_sf"/>
</dbReference>
<feature type="compositionally biased region" description="Basic and acidic residues" evidence="4">
    <location>
        <begin position="261"/>
        <end position="272"/>
    </location>
</feature>
<evidence type="ECO:0000256" key="4">
    <source>
        <dbReference type="SAM" id="MobiDB-lite"/>
    </source>
</evidence>
<dbReference type="PANTHER" id="PTHR23116:SF29">
    <property type="entry name" value="PDZ DOMAIN-CONTAINING PROTEIN 7"/>
    <property type="match status" value="1"/>
</dbReference>
<dbReference type="InterPro" id="IPR001478">
    <property type="entry name" value="PDZ"/>
</dbReference>
<keyword evidence="2" id="KW-0677">Repeat</keyword>
<feature type="domain" description="PDZ" evidence="5">
    <location>
        <begin position="10"/>
        <end position="76"/>
    </location>
</feature>
<evidence type="ECO:0000256" key="1">
    <source>
        <dbReference type="ARBA" id="ARBA00004316"/>
    </source>
</evidence>
<evidence type="ECO:0000256" key="3">
    <source>
        <dbReference type="ARBA" id="ARBA00023273"/>
    </source>
</evidence>
<dbReference type="AlphaFoldDB" id="A0A813W7B3"/>
<dbReference type="Proteomes" id="UP000663879">
    <property type="component" value="Unassembled WGS sequence"/>
</dbReference>
<keyword evidence="7" id="KW-1185">Reference proteome</keyword>
<organism evidence="6 7">
    <name type="scientific">Brachionus calyciflorus</name>
    <dbReference type="NCBI Taxonomy" id="104777"/>
    <lineage>
        <taxon>Eukaryota</taxon>
        <taxon>Metazoa</taxon>
        <taxon>Spiralia</taxon>
        <taxon>Gnathifera</taxon>
        <taxon>Rotifera</taxon>
        <taxon>Eurotatoria</taxon>
        <taxon>Monogononta</taxon>
        <taxon>Pseudotrocha</taxon>
        <taxon>Ploima</taxon>
        <taxon>Brachionidae</taxon>
        <taxon>Brachionus</taxon>
    </lineage>
</organism>
<evidence type="ECO:0000259" key="5">
    <source>
        <dbReference type="PROSITE" id="PS50106"/>
    </source>
</evidence>
<evidence type="ECO:0000256" key="2">
    <source>
        <dbReference type="ARBA" id="ARBA00022737"/>
    </source>
</evidence>
<dbReference type="CDD" id="cd00136">
    <property type="entry name" value="PDZ_canonical"/>
    <property type="match status" value="1"/>
</dbReference>
<feature type="region of interest" description="Disordered" evidence="4">
    <location>
        <begin position="260"/>
        <end position="283"/>
    </location>
</feature>
<protein>
    <recommendedName>
        <fullName evidence="5">PDZ domain-containing protein</fullName>
    </recommendedName>
</protein>